<dbReference type="AlphaFoldDB" id="A0A8E1V7K2"/>
<organism evidence="2 3">
    <name type="scientific">Pantoea dispersa</name>
    <dbReference type="NCBI Taxonomy" id="59814"/>
    <lineage>
        <taxon>Bacteria</taxon>
        <taxon>Pseudomonadati</taxon>
        <taxon>Pseudomonadota</taxon>
        <taxon>Gammaproteobacteria</taxon>
        <taxon>Enterobacterales</taxon>
        <taxon>Erwiniaceae</taxon>
        <taxon>Pantoea</taxon>
    </lineage>
</organism>
<feature type="compositionally biased region" description="Basic and acidic residues" evidence="1">
    <location>
        <begin position="33"/>
        <end position="43"/>
    </location>
</feature>
<name>A0A8E1V7K2_9GAMM</name>
<evidence type="ECO:0000256" key="1">
    <source>
        <dbReference type="SAM" id="MobiDB-lite"/>
    </source>
</evidence>
<protein>
    <submittedName>
        <fullName evidence="2">Uncharacterized protein</fullName>
    </submittedName>
</protein>
<dbReference type="Proteomes" id="UP000071979">
    <property type="component" value="Unassembled WGS sequence"/>
</dbReference>
<gene>
    <name evidence="2" type="ORF">SA3R_19010</name>
</gene>
<evidence type="ECO:0000313" key="3">
    <source>
        <dbReference type="Proteomes" id="UP000071979"/>
    </source>
</evidence>
<comment type="caution">
    <text evidence="2">The sequence shown here is derived from an EMBL/GenBank/DDBJ whole genome shotgun (WGS) entry which is preliminary data.</text>
</comment>
<sequence length="103" mass="12094">MRRPARCAHQAWRPLRRLRWPSRSPAYPALPAADRDRPEHPHETVAQRWRALPVAQLALRLPAALLAGQRYQLRCQRQLARWPFRWQNSPAVTIPVAPQRWLG</sequence>
<evidence type="ECO:0000313" key="2">
    <source>
        <dbReference type="EMBL" id="KTS66071.1"/>
    </source>
</evidence>
<dbReference type="EMBL" id="LDSE01000033">
    <property type="protein sequence ID" value="KTS66071.1"/>
    <property type="molecule type" value="Genomic_DNA"/>
</dbReference>
<proteinExistence type="predicted"/>
<reference evidence="2 3" key="1">
    <citation type="journal article" date="2016" name="Front. Microbiol.">
        <title>Genomic Resource of Rice Seed Associated Bacteria.</title>
        <authorList>
            <person name="Midha S."/>
            <person name="Bansal K."/>
            <person name="Sharma S."/>
            <person name="Kumar N."/>
            <person name="Patil P.P."/>
            <person name="Chaudhry V."/>
            <person name="Patil P.B."/>
        </authorList>
    </citation>
    <scope>NUCLEOTIDE SEQUENCE [LARGE SCALE GENOMIC DNA]</scope>
    <source>
        <strain evidence="2 3">SA3</strain>
    </source>
</reference>
<feature type="region of interest" description="Disordered" evidence="1">
    <location>
        <begin position="22"/>
        <end position="43"/>
    </location>
</feature>
<accession>A0A8E1V7K2</accession>